<keyword evidence="14" id="KW-1185">Reference proteome</keyword>
<dbReference type="OrthoDB" id="5392197at2"/>
<dbReference type="InterPro" id="IPR011009">
    <property type="entry name" value="Kinase-like_dom_sf"/>
</dbReference>
<feature type="domain" description="Aminoglycoside phosphotransferase" evidence="12">
    <location>
        <begin position="37"/>
        <end position="271"/>
    </location>
</feature>
<dbReference type="PANTHER" id="PTHR39573">
    <property type="entry name" value="STRESS RESPONSE KINASE A"/>
    <property type="match status" value="1"/>
</dbReference>
<reference evidence="13 14" key="1">
    <citation type="submission" date="2016-12" db="EMBL/GenBank/DDBJ databases">
        <authorList>
            <person name="Song W.-J."/>
            <person name="Kurnit D.M."/>
        </authorList>
    </citation>
    <scope>NUCLEOTIDE SEQUENCE [LARGE SCALE GENOMIC DNA]</scope>
    <source>
        <strain evidence="13 14">IMCC3135</strain>
    </source>
</reference>
<comment type="subcellular location">
    <subcellularLocation>
        <location evidence="11">Cytoplasm</location>
    </subcellularLocation>
</comment>
<keyword evidence="6 11" id="KW-0547">Nucleotide-binding</keyword>
<keyword evidence="10 11" id="KW-0346">Stress response</keyword>
<accession>A0A2Z2NNB4</accession>
<dbReference type="GO" id="GO:0005524">
    <property type="term" value="F:ATP binding"/>
    <property type="evidence" value="ECO:0007669"/>
    <property type="project" value="UniProtKB-UniRule"/>
</dbReference>
<dbReference type="GO" id="GO:0005737">
    <property type="term" value="C:cytoplasm"/>
    <property type="evidence" value="ECO:0007669"/>
    <property type="project" value="UniProtKB-SubCell"/>
</dbReference>
<evidence type="ECO:0000256" key="5">
    <source>
        <dbReference type="ARBA" id="ARBA00022723"/>
    </source>
</evidence>
<evidence type="ECO:0000256" key="1">
    <source>
        <dbReference type="ARBA" id="ARBA00022490"/>
    </source>
</evidence>
<dbReference type="Pfam" id="PF01636">
    <property type="entry name" value="APH"/>
    <property type="match status" value="1"/>
</dbReference>
<keyword evidence="8 11" id="KW-0067">ATP-binding</keyword>
<evidence type="ECO:0000313" key="14">
    <source>
        <dbReference type="Proteomes" id="UP000250079"/>
    </source>
</evidence>
<proteinExistence type="inferred from homology"/>
<sequence length="332" mass="37834">MIIQDTDASLAFRSLDPNQILDAIDSVGWHTDGRVSALNSYENRVYSVGLDDGTTVIAKFYRPGRWSDETILEEHAFCNALLEHDIPVIAPLSDAEGQSLHNHGPFRFCLFPRAGGRPPELDNPEQLAVIGRTLGRLHLVADTLDFQHRPFIDASRLGDECADYLLDSDILPDHLAQVYESVIDDLMPEVHERIDAVPYREICLHGDFHPGNILWGSDGTPHLLDFDDCALGPAIQDLWMFISGDRQYAQARLGDLLDGYHEFREFDERELALIEPLRTLRIIHYAAWIARRWEDPAFTQAFPFFASGRFWDEHIQSLREQRAALEEPSLIY</sequence>
<comment type="catalytic activity">
    <reaction evidence="11">
        <text>L-threonyl-[protein] + ATP = O-phospho-L-threonyl-[protein] + ADP + H(+)</text>
        <dbReference type="Rhea" id="RHEA:46608"/>
        <dbReference type="Rhea" id="RHEA-COMP:11060"/>
        <dbReference type="Rhea" id="RHEA-COMP:11605"/>
        <dbReference type="ChEBI" id="CHEBI:15378"/>
        <dbReference type="ChEBI" id="CHEBI:30013"/>
        <dbReference type="ChEBI" id="CHEBI:30616"/>
        <dbReference type="ChEBI" id="CHEBI:61977"/>
        <dbReference type="ChEBI" id="CHEBI:456216"/>
        <dbReference type="EC" id="2.7.11.1"/>
    </reaction>
</comment>
<dbReference type="AlphaFoldDB" id="A0A2Z2NNB4"/>
<feature type="active site" evidence="11">
    <location>
        <position position="225"/>
    </location>
</feature>
<gene>
    <name evidence="13" type="primary">srkA_1</name>
    <name evidence="11" type="synonym">srkA</name>
    <name evidence="13" type="ORF">IMCC3135_06570</name>
</gene>
<evidence type="ECO:0000256" key="11">
    <source>
        <dbReference type="HAMAP-Rule" id="MF_01497"/>
    </source>
</evidence>
<dbReference type="Gene3D" id="1.10.510.10">
    <property type="entry name" value="Transferase(Phosphotransferase) domain 1"/>
    <property type="match status" value="1"/>
</dbReference>
<dbReference type="GO" id="GO:0106310">
    <property type="term" value="F:protein serine kinase activity"/>
    <property type="evidence" value="ECO:0007669"/>
    <property type="project" value="RHEA"/>
</dbReference>
<evidence type="ECO:0000256" key="9">
    <source>
        <dbReference type="ARBA" id="ARBA00022842"/>
    </source>
</evidence>
<dbReference type="InterPro" id="IPR032882">
    <property type="entry name" value="SrkA/RdoA"/>
</dbReference>
<dbReference type="Gene3D" id="1.20.1270.170">
    <property type="match status" value="1"/>
</dbReference>
<keyword evidence="2 11" id="KW-0723">Serine/threonine-protein kinase</keyword>
<keyword evidence="1 11" id="KW-0963">Cytoplasm</keyword>
<name>A0A2Z2NNB4_9GAMM</name>
<feature type="active site" description="Proton acceptor" evidence="11">
    <location>
        <position position="207"/>
    </location>
</feature>
<dbReference type="InterPro" id="IPR002575">
    <property type="entry name" value="Aminoglycoside_PTrfase"/>
</dbReference>
<dbReference type="EMBL" id="CP018632">
    <property type="protein sequence ID" value="ASJ71421.1"/>
    <property type="molecule type" value="Genomic_DNA"/>
</dbReference>
<feature type="site" description="ATP" evidence="11">
    <location>
        <position position="40"/>
    </location>
</feature>
<protein>
    <recommendedName>
        <fullName evidence="11">Stress response kinase A</fullName>
        <ecNumber evidence="11">2.7.11.1</ecNumber>
    </recommendedName>
    <alternativeName>
        <fullName evidence="11">Serine/threonine-protein kinase SrkA</fullName>
    </alternativeName>
</protein>
<keyword evidence="5 11" id="KW-0479">Metal-binding</keyword>
<evidence type="ECO:0000256" key="8">
    <source>
        <dbReference type="ARBA" id="ARBA00022840"/>
    </source>
</evidence>
<dbReference type="NCBIfam" id="NF008738">
    <property type="entry name" value="PRK11768.1"/>
    <property type="match status" value="1"/>
</dbReference>
<evidence type="ECO:0000256" key="7">
    <source>
        <dbReference type="ARBA" id="ARBA00022777"/>
    </source>
</evidence>
<evidence type="ECO:0000256" key="6">
    <source>
        <dbReference type="ARBA" id="ARBA00022741"/>
    </source>
</evidence>
<dbReference type="SUPFAM" id="SSF56112">
    <property type="entry name" value="Protein kinase-like (PK-like)"/>
    <property type="match status" value="1"/>
</dbReference>
<dbReference type="RefSeq" id="WP_088916861.1">
    <property type="nucleotide sequence ID" value="NZ_CP018632.1"/>
</dbReference>
<comment type="cofactor">
    <cofactor evidence="11">
        <name>Mg(2+)</name>
        <dbReference type="ChEBI" id="CHEBI:18420"/>
    </cofactor>
</comment>
<comment type="function">
    <text evidence="11">A protein kinase that phosphorylates Ser and Thr residues. Probably acts to suppress the effects of stress linked to accumulation of reactive oxygen species. Probably involved in the extracytoplasmic stress response.</text>
</comment>
<comment type="catalytic activity">
    <reaction evidence="11">
        <text>L-seryl-[protein] + ATP = O-phospho-L-seryl-[protein] + ADP + H(+)</text>
        <dbReference type="Rhea" id="RHEA:17989"/>
        <dbReference type="Rhea" id="RHEA-COMP:9863"/>
        <dbReference type="Rhea" id="RHEA-COMP:11604"/>
        <dbReference type="ChEBI" id="CHEBI:15378"/>
        <dbReference type="ChEBI" id="CHEBI:29999"/>
        <dbReference type="ChEBI" id="CHEBI:30616"/>
        <dbReference type="ChEBI" id="CHEBI:83421"/>
        <dbReference type="ChEBI" id="CHEBI:456216"/>
        <dbReference type="EC" id="2.7.11.1"/>
    </reaction>
</comment>
<dbReference type="KEGG" id="gai:IMCC3135_06570"/>
<feature type="binding site" evidence="11">
    <location>
        <position position="225"/>
    </location>
    <ligand>
        <name>Mg(2+)</name>
        <dbReference type="ChEBI" id="CHEBI:18420"/>
    </ligand>
</feature>
<dbReference type="Proteomes" id="UP000250079">
    <property type="component" value="Chromosome"/>
</dbReference>
<keyword evidence="9 11" id="KW-0460">Magnesium</keyword>
<dbReference type="EC" id="2.7.11.1" evidence="11"/>
<keyword evidence="7 11" id="KW-0418">Kinase</keyword>
<evidence type="ECO:0000256" key="2">
    <source>
        <dbReference type="ARBA" id="ARBA00022527"/>
    </source>
</evidence>
<evidence type="ECO:0000256" key="4">
    <source>
        <dbReference type="ARBA" id="ARBA00022679"/>
    </source>
</evidence>
<dbReference type="GO" id="GO:0000287">
    <property type="term" value="F:magnesium ion binding"/>
    <property type="evidence" value="ECO:0007669"/>
    <property type="project" value="UniProtKB-UniRule"/>
</dbReference>
<feature type="binding site" evidence="11">
    <location>
        <position position="212"/>
    </location>
    <ligand>
        <name>Mg(2+)</name>
        <dbReference type="ChEBI" id="CHEBI:18420"/>
    </ligand>
</feature>
<evidence type="ECO:0000256" key="10">
    <source>
        <dbReference type="ARBA" id="ARBA00023016"/>
    </source>
</evidence>
<dbReference type="GO" id="GO:0004674">
    <property type="term" value="F:protein serine/threonine kinase activity"/>
    <property type="evidence" value="ECO:0007669"/>
    <property type="project" value="UniProtKB-UniRule"/>
</dbReference>
<comment type="subunit">
    <text evidence="11">Monomer.</text>
</comment>
<comment type="similarity">
    <text evidence="11">Belongs to the SrkA/RdoA protein kinase family.</text>
</comment>
<dbReference type="Gene3D" id="3.30.200.70">
    <property type="match status" value="1"/>
</dbReference>
<evidence type="ECO:0000313" key="13">
    <source>
        <dbReference type="EMBL" id="ASJ71421.1"/>
    </source>
</evidence>
<dbReference type="HAMAP" id="MF_01497">
    <property type="entry name" value="SrkA_kinase"/>
    <property type="match status" value="1"/>
</dbReference>
<dbReference type="PANTHER" id="PTHR39573:SF1">
    <property type="entry name" value="STRESS RESPONSE KINASE A"/>
    <property type="match status" value="1"/>
</dbReference>
<evidence type="ECO:0000256" key="3">
    <source>
        <dbReference type="ARBA" id="ARBA00022553"/>
    </source>
</evidence>
<organism evidence="13 14">
    <name type="scientific">Granulosicoccus antarcticus IMCC3135</name>
    <dbReference type="NCBI Taxonomy" id="1192854"/>
    <lineage>
        <taxon>Bacteria</taxon>
        <taxon>Pseudomonadati</taxon>
        <taxon>Pseudomonadota</taxon>
        <taxon>Gammaproteobacteria</taxon>
        <taxon>Chromatiales</taxon>
        <taxon>Granulosicoccaceae</taxon>
        <taxon>Granulosicoccus</taxon>
    </lineage>
</organism>
<keyword evidence="4 11" id="KW-0808">Transferase</keyword>
<keyword evidence="3 11" id="KW-0597">Phosphoprotein</keyword>
<evidence type="ECO:0000259" key="12">
    <source>
        <dbReference type="Pfam" id="PF01636"/>
    </source>
</evidence>